<feature type="region of interest" description="Disordered" evidence="1">
    <location>
        <begin position="1"/>
        <end position="28"/>
    </location>
</feature>
<evidence type="ECO:0000313" key="3">
    <source>
        <dbReference type="Proteomes" id="UP001283361"/>
    </source>
</evidence>
<comment type="caution">
    <text evidence="2">The sequence shown here is derived from an EMBL/GenBank/DDBJ whole genome shotgun (WGS) entry which is preliminary data.</text>
</comment>
<keyword evidence="3" id="KW-1185">Reference proteome</keyword>
<dbReference type="AlphaFoldDB" id="A0AAE1DV59"/>
<reference evidence="2" key="1">
    <citation type="journal article" date="2023" name="G3 (Bethesda)">
        <title>A reference genome for the long-term kleptoplast-retaining sea slug Elysia crispata morphotype clarki.</title>
        <authorList>
            <person name="Eastman K.E."/>
            <person name="Pendleton A.L."/>
            <person name="Shaikh M.A."/>
            <person name="Suttiyut T."/>
            <person name="Ogas R."/>
            <person name="Tomko P."/>
            <person name="Gavelis G."/>
            <person name="Widhalm J.R."/>
            <person name="Wisecaver J.H."/>
        </authorList>
    </citation>
    <scope>NUCLEOTIDE SEQUENCE</scope>
    <source>
        <strain evidence="2">ECLA1</strain>
    </source>
</reference>
<feature type="compositionally biased region" description="Basic and acidic residues" evidence="1">
    <location>
        <begin position="16"/>
        <end position="28"/>
    </location>
</feature>
<name>A0AAE1DV59_9GAST</name>
<evidence type="ECO:0000256" key="1">
    <source>
        <dbReference type="SAM" id="MobiDB-lite"/>
    </source>
</evidence>
<organism evidence="2 3">
    <name type="scientific">Elysia crispata</name>
    <name type="common">lettuce slug</name>
    <dbReference type="NCBI Taxonomy" id="231223"/>
    <lineage>
        <taxon>Eukaryota</taxon>
        <taxon>Metazoa</taxon>
        <taxon>Spiralia</taxon>
        <taxon>Lophotrochozoa</taxon>
        <taxon>Mollusca</taxon>
        <taxon>Gastropoda</taxon>
        <taxon>Heterobranchia</taxon>
        <taxon>Euthyneura</taxon>
        <taxon>Panpulmonata</taxon>
        <taxon>Sacoglossa</taxon>
        <taxon>Placobranchoidea</taxon>
        <taxon>Plakobranchidae</taxon>
        <taxon>Elysia</taxon>
    </lineage>
</organism>
<dbReference type="Proteomes" id="UP001283361">
    <property type="component" value="Unassembled WGS sequence"/>
</dbReference>
<protein>
    <submittedName>
        <fullName evidence="2">Uncharacterized protein</fullName>
    </submittedName>
</protein>
<proteinExistence type="predicted"/>
<dbReference type="EMBL" id="JAWDGP010002325">
    <property type="protein sequence ID" value="KAK3783932.1"/>
    <property type="molecule type" value="Genomic_DNA"/>
</dbReference>
<sequence>MADAGRLDGEMGLELNRTEGRSNEGTEKEIRRRWVEVKTERLEEALLMLMNAGRGGGIIWKVPNFRVQGHAMMRAHVFLTSVSQPVSVYRRLRQNLASGLGLG</sequence>
<gene>
    <name evidence="2" type="ORF">RRG08_049067</name>
</gene>
<evidence type="ECO:0000313" key="2">
    <source>
        <dbReference type="EMBL" id="KAK3783932.1"/>
    </source>
</evidence>
<accession>A0AAE1DV59</accession>